<dbReference type="EMBL" id="BARS01045698">
    <property type="protein sequence ID" value="GAG35616.1"/>
    <property type="molecule type" value="Genomic_DNA"/>
</dbReference>
<feature type="non-terminal residue" evidence="1">
    <location>
        <position position="248"/>
    </location>
</feature>
<dbReference type="AlphaFoldDB" id="X0YFL4"/>
<protein>
    <recommendedName>
        <fullName evidence="2">Right handed beta helix domain-containing protein</fullName>
    </recommendedName>
</protein>
<gene>
    <name evidence="1" type="ORF">S01H1_68886</name>
</gene>
<feature type="non-terminal residue" evidence="1">
    <location>
        <position position="1"/>
    </location>
</feature>
<proteinExistence type="predicted"/>
<accession>X0YFL4</accession>
<sequence length="248" mass="28738">VIFEIIREDKIAEPKMFSELVDYKKFEFKIPEGFVWEDNFSLNLKINYKTLDSSDIKEEMVLPWSLIDEDFLEKDFIRQKINISKIEMFEIDENSKTIFIKKGDWKLNQSLIIPEGFSVSCKEGTSIDFIMGSTLLSYSDLQFHGTKENPIKIFSSDRTGQGIAVLNVEKTSNLKHVVFRDLTNPFKEGWELTGAITFYESPVILDNVVFKKMNSEDSLNIIRTEFEIKNSVFEDCFSDCFDGDFVDG</sequence>
<evidence type="ECO:0000313" key="1">
    <source>
        <dbReference type="EMBL" id="GAG35616.1"/>
    </source>
</evidence>
<evidence type="ECO:0008006" key="2">
    <source>
        <dbReference type="Google" id="ProtNLM"/>
    </source>
</evidence>
<organism evidence="1">
    <name type="scientific">marine sediment metagenome</name>
    <dbReference type="NCBI Taxonomy" id="412755"/>
    <lineage>
        <taxon>unclassified sequences</taxon>
        <taxon>metagenomes</taxon>
        <taxon>ecological metagenomes</taxon>
    </lineage>
</organism>
<reference evidence="1" key="1">
    <citation type="journal article" date="2014" name="Front. Microbiol.">
        <title>High frequency of phylogenetically diverse reductive dehalogenase-homologous genes in deep subseafloor sedimentary metagenomes.</title>
        <authorList>
            <person name="Kawai M."/>
            <person name="Futagami T."/>
            <person name="Toyoda A."/>
            <person name="Takaki Y."/>
            <person name="Nishi S."/>
            <person name="Hori S."/>
            <person name="Arai W."/>
            <person name="Tsubouchi T."/>
            <person name="Morono Y."/>
            <person name="Uchiyama I."/>
            <person name="Ito T."/>
            <person name="Fujiyama A."/>
            <person name="Inagaki F."/>
            <person name="Takami H."/>
        </authorList>
    </citation>
    <scope>NUCLEOTIDE SEQUENCE</scope>
    <source>
        <strain evidence="1">Expedition CK06-06</strain>
    </source>
</reference>
<name>X0YFL4_9ZZZZ</name>
<comment type="caution">
    <text evidence="1">The sequence shown here is derived from an EMBL/GenBank/DDBJ whole genome shotgun (WGS) entry which is preliminary data.</text>
</comment>